<dbReference type="eggNOG" id="ENOG50331T3">
    <property type="taxonomic scope" value="Bacteria"/>
</dbReference>
<sequence length="301" mass="34921">MKKLMSCVFLKHQRQHSLRMLILFFITLVIFAGFGIMTPVFGQTDVNIILLHHSTGDNLYNEGGVEAWFANYNSTHGTNYQITERWYPNYPYYSDSENYPYDYWHLWVDPSYNTQTEPGQESLDYLTQTTGEHPRYDVIIFKHCFPGADISPDTGYPDVASSIKSLENYKLQYRALREKFATYPNTKFIVWTLVPLHRLATDTTTAARAKQFVDWVKHTWLTECGHNHSNISIFDFWGYAAESNPTPPQGQVNTLRYIYERGHDDSDSHPNLPANQTIGPIFSQFVVQVITENQAHLLWTK</sequence>
<dbReference type="Proteomes" id="UP000030661">
    <property type="component" value="Unassembled WGS sequence"/>
</dbReference>
<dbReference type="EMBL" id="DF820466">
    <property type="protein sequence ID" value="GAK57778.1"/>
    <property type="molecule type" value="Genomic_DNA"/>
</dbReference>
<keyword evidence="2" id="KW-1185">Reference proteome</keyword>
<reference evidence="1" key="1">
    <citation type="journal article" date="2015" name="PeerJ">
        <title>First genomic representation of candidate bacterial phylum KSB3 points to enhanced environmental sensing as a trigger of wastewater bulking.</title>
        <authorList>
            <person name="Sekiguchi Y."/>
            <person name="Ohashi A."/>
            <person name="Parks D.H."/>
            <person name="Yamauchi T."/>
            <person name="Tyson G.W."/>
            <person name="Hugenholtz P."/>
        </authorList>
    </citation>
    <scope>NUCLEOTIDE SEQUENCE [LARGE SCALE GENOMIC DNA]</scope>
</reference>
<name>A0A081BZM3_VECG1</name>
<gene>
    <name evidence="1" type="ORF">U27_04745</name>
</gene>
<dbReference type="AlphaFoldDB" id="A0A081BZM3"/>
<organism evidence="1">
    <name type="scientific">Vecturithrix granuli</name>
    <dbReference type="NCBI Taxonomy" id="1499967"/>
    <lineage>
        <taxon>Bacteria</taxon>
        <taxon>Candidatus Moduliflexota</taxon>
        <taxon>Candidatus Vecturitrichia</taxon>
        <taxon>Candidatus Vecturitrichales</taxon>
        <taxon>Candidatus Vecturitrichaceae</taxon>
        <taxon>Candidatus Vecturithrix</taxon>
    </lineage>
</organism>
<protein>
    <submittedName>
        <fullName evidence="1">Uncharacterized protein</fullName>
    </submittedName>
</protein>
<dbReference type="HOGENOM" id="CLU_923360_0_0_0"/>
<proteinExistence type="predicted"/>
<accession>A0A081BZM3</accession>
<evidence type="ECO:0000313" key="1">
    <source>
        <dbReference type="EMBL" id="GAK57778.1"/>
    </source>
</evidence>
<evidence type="ECO:0000313" key="2">
    <source>
        <dbReference type="Proteomes" id="UP000030661"/>
    </source>
</evidence>